<name>A0A2Z6N6M0_TRISU</name>
<dbReference type="AlphaFoldDB" id="A0A2Z6N6M0"/>
<organism evidence="1 2">
    <name type="scientific">Trifolium subterraneum</name>
    <name type="common">Subterranean clover</name>
    <dbReference type="NCBI Taxonomy" id="3900"/>
    <lineage>
        <taxon>Eukaryota</taxon>
        <taxon>Viridiplantae</taxon>
        <taxon>Streptophyta</taxon>
        <taxon>Embryophyta</taxon>
        <taxon>Tracheophyta</taxon>
        <taxon>Spermatophyta</taxon>
        <taxon>Magnoliopsida</taxon>
        <taxon>eudicotyledons</taxon>
        <taxon>Gunneridae</taxon>
        <taxon>Pentapetalae</taxon>
        <taxon>rosids</taxon>
        <taxon>fabids</taxon>
        <taxon>Fabales</taxon>
        <taxon>Fabaceae</taxon>
        <taxon>Papilionoideae</taxon>
        <taxon>50 kb inversion clade</taxon>
        <taxon>NPAAA clade</taxon>
        <taxon>Hologalegina</taxon>
        <taxon>IRL clade</taxon>
        <taxon>Trifolieae</taxon>
        <taxon>Trifolium</taxon>
    </lineage>
</organism>
<gene>
    <name evidence="1" type="ORF">TSUD_290130</name>
</gene>
<dbReference type="EMBL" id="DF973762">
    <property type="protein sequence ID" value="GAU39446.1"/>
    <property type="molecule type" value="Genomic_DNA"/>
</dbReference>
<keyword evidence="2" id="KW-1185">Reference proteome</keyword>
<accession>A0A2Z6N6M0</accession>
<protein>
    <submittedName>
        <fullName evidence="1">Uncharacterized protein</fullName>
    </submittedName>
</protein>
<proteinExistence type="predicted"/>
<evidence type="ECO:0000313" key="2">
    <source>
        <dbReference type="Proteomes" id="UP000242715"/>
    </source>
</evidence>
<sequence length="72" mass="7668">MGGKNLGYDGSGDQDAVVPFMSIDASFQHTVGMTDFGCSLKCRDGTFVQVLTKNVGYSEVNVIATSTRSILE</sequence>
<reference evidence="2" key="1">
    <citation type="journal article" date="2017" name="Front. Plant Sci.">
        <title>Climate Clever Clovers: New Paradigm to Reduce the Environmental Footprint of Ruminants by Breeding Low Methanogenic Forages Utilizing Haplotype Variation.</title>
        <authorList>
            <person name="Kaur P."/>
            <person name="Appels R."/>
            <person name="Bayer P.E."/>
            <person name="Keeble-Gagnere G."/>
            <person name="Wang J."/>
            <person name="Hirakawa H."/>
            <person name="Shirasawa K."/>
            <person name="Vercoe P."/>
            <person name="Stefanova K."/>
            <person name="Durmic Z."/>
            <person name="Nichols P."/>
            <person name="Revell C."/>
            <person name="Isobe S.N."/>
            <person name="Edwards D."/>
            <person name="Erskine W."/>
        </authorList>
    </citation>
    <scope>NUCLEOTIDE SEQUENCE [LARGE SCALE GENOMIC DNA]</scope>
    <source>
        <strain evidence="2">cv. Daliak</strain>
    </source>
</reference>
<dbReference type="Proteomes" id="UP000242715">
    <property type="component" value="Unassembled WGS sequence"/>
</dbReference>
<evidence type="ECO:0000313" key="1">
    <source>
        <dbReference type="EMBL" id="GAU39446.1"/>
    </source>
</evidence>